<evidence type="ECO:0000313" key="2">
    <source>
        <dbReference type="Proteomes" id="UP000257501"/>
    </source>
</evidence>
<dbReference type="KEGG" id="vg:54997139"/>
<reference evidence="1 2" key="1">
    <citation type="journal article" date="2011" name="Nature">
        <title>Genomic island variability facilitates Prochlorococcus-virus coexistence.</title>
        <authorList>
            <person name="Avrani S."/>
            <person name="Wurtzel O."/>
            <person name="Sharon I."/>
            <person name="Sorek R."/>
            <person name="Lindell D."/>
        </authorList>
    </citation>
    <scope>NUCLEOTIDE SEQUENCE [LARGE SCALE GENOMIC DNA]</scope>
</reference>
<dbReference type="Proteomes" id="UP000257501">
    <property type="component" value="Segment"/>
</dbReference>
<protein>
    <submittedName>
        <fullName evidence="1">Uncharacterized protein</fullName>
    </submittedName>
</protein>
<evidence type="ECO:0000313" key="1">
    <source>
        <dbReference type="EMBL" id="AXF41160.1"/>
    </source>
</evidence>
<sequence>MSTINVGSVQGSPTVTGDLTVSGTIKSSGVRHPSANTDAISAAADGTVTVAGVVKTTAIQDLSGNTLGGGQVLQVVQRVSNSYGEFGNSSYQNNINNLTAIGDWYIDITTTKANSKILCQWKTKMYGPNTQHQYVDLRRRIGSGGFTSLVDAYRSNSTIDTFAGIHWQNGNGAFEGDYFSAFIDTPNQPAGTSLRYQQYLGGWAGGTIDFGGWDANNNQNARGMIVMICYELAP</sequence>
<organism evidence="1 2">
    <name type="scientific">Cyanophage S-TIM4</name>
    <dbReference type="NCBI Taxonomy" id="1048189"/>
    <lineage>
        <taxon>Viruses</taxon>
        <taxon>Duplodnaviria</taxon>
        <taxon>Heunggongvirae</taxon>
        <taxon>Uroviricota</taxon>
        <taxon>Caudoviricetes</taxon>
        <taxon>Pantevenvirales</taxon>
        <taxon>Kyanoviridae</taxon>
        <taxon>Thaumasvirus</taxon>
        <taxon>Thaumasvirus stim4</taxon>
    </lineage>
</organism>
<name>A0A345AW77_9CAUD</name>
<dbReference type="GeneID" id="54997139"/>
<dbReference type="EMBL" id="MH512890">
    <property type="protein sequence ID" value="AXF41160.1"/>
    <property type="molecule type" value="Genomic_DNA"/>
</dbReference>
<keyword evidence="2" id="KW-1185">Reference proteome</keyword>
<accession>A0A345AW77</accession>
<gene>
    <name evidence="1" type="primary">ORF_24</name>
    <name evidence="1" type="ORF">S-TIM4_ORF_24</name>
</gene>
<dbReference type="RefSeq" id="YP_009806281.1">
    <property type="nucleotide sequence ID" value="NC_048015.1"/>
</dbReference>
<proteinExistence type="predicted"/>